<feature type="transmembrane region" description="Helical" evidence="7">
    <location>
        <begin position="487"/>
        <end position="511"/>
    </location>
</feature>
<dbReference type="Pfam" id="PF00854">
    <property type="entry name" value="PTR2"/>
    <property type="match status" value="1"/>
</dbReference>
<organism evidence="8 9">
    <name type="scientific">Vitis rotundifolia</name>
    <name type="common">Muscadine grape</name>
    <dbReference type="NCBI Taxonomy" id="103349"/>
    <lineage>
        <taxon>Eukaryota</taxon>
        <taxon>Viridiplantae</taxon>
        <taxon>Streptophyta</taxon>
        <taxon>Embryophyta</taxon>
        <taxon>Tracheophyta</taxon>
        <taxon>Spermatophyta</taxon>
        <taxon>Magnoliopsida</taxon>
        <taxon>eudicotyledons</taxon>
        <taxon>Gunneridae</taxon>
        <taxon>Pentapetalae</taxon>
        <taxon>rosids</taxon>
        <taxon>Vitales</taxon>
        <taxon>Vitaceae</taxon>
        <taxon>Viteae</taxon>
        <taxon>Vitis</taxon>
    </lineage>
</organism>
<keyword evidence="9" id="KW-1185">Reference proteome</keyword>
<keyword evidence="4 7" id="KW-1133">Transmembrane helix</keyword>
<evidence type="ECO:0000313" key="8">
    <source>
        <dbReference type="EMBL" id="KAJ9685368.1"/>
    </source>
</evidence>
<dbReference type="InterPro" id="IPR036259">
    <property type="entry name" value="MFS_trans_sf"/>
</dbReference>
<dbReference type="PROSITE" id="PS01022">
    <property type="entry name" value="PTR2_1"/>
    <property type="match status" value="1"/>
</dbReference>
<dbReference type="AlphaFoldDB" id="A0AA38ZAD4"/>
<feature type="transmembrane region" description="Helical" evidence="7">
    <location>
        <begin position="174"/>
        <end position="193"/>
    </location>
</feature>
<dbReference type="GO" id="GO:0022857">
    <property type="term" value="F:transmembrane transporter activity"/>
    <property type="evidence" value="ECO:0007669"/>
    <property type="project" value="InterPro"/>
</dbReference>
<dbReference type="Gene3D" id="1.20.1250.20">
    <property type="entry name" value="MFS general substrate transporter like domains"/>
    <property type="match status" value="1"/>
</dbReference>
<evidence type="ECO:0000256" key="5">
    <source>
        <dbReference type="ARBA" id="ARBA00023136"/>
    </source>
</evidence>
<sequence length="581" mass="64613">MDNSQAPERIVNGHEETKLSAQQKPSKGGWRSAIFVIFVEVAERFSYYGVSGNLITYLTNVLGQPTATAAKNVNIWSGVSMVSPILGAIVADAYLGRFKTIIISSIIYFMGMLLLTLSVSVASLRHHQSIFFLALYIISIGEGGHKPCVQAFAADQFNDDLPQEKAAKSSFFNWWYSGIVSGASVSLIFVVYVQDSIGWGTAYAILAAAVAAALGLFLMGIPTYRRQEPLGSPFVRVAQVLVASVRKRRVDATHSDFRVCSEDWEVGGHANGQSGFKTLARTTQFRFLDKALIVDNIDASSKTRNHWRLCPVNQVEEVKLLLRLVPIWLTSLMFTIVFAQLSTYFTKQGSTMIRSINGSRFQIPAASLQAVNGITIVFFTVIYDRILVPVTRKITGHPSGITILQRMGIGHFISIFTMIIAGVMEAKRVRVARQHGLIDSPKSTVPMRVWWLLPQYISCGTSLVFTVVGMQELFYDQIPEGMRSMGAAAYISTVGVGSFLSSAVISIVQAISSRTGHQWLVDNLNRAHLYYFYWMLAGLSALNLCFFLWFAKGFEYKKIEWNDPNEEEKISPNGYYNNGRR</sequence>
<name>A0AA38ZAD4_VITRO</name>
<dbReference type="GO" id="GO:0016020">
    <property type="term" value="C:membrane"/>
    <property type="evidence" value="ECO:0007669"/>
    <property type="project" value="UniProtKB-SubCell"/>
</dbReference>
<feature type="region of interest" description="Disordered" evidence="6">
    <location>
        <begin position="1"/>
        <end position="24"/>
    </location>
</feature>
<evidence type="ECO:0000256" key="1">
    <source>
        <dbReference type="ARBA" id="ARBA00004141"/>
    </source>
</evidence>
<dbReference type="PANTHER" id="PTHR11654">
    <property type="entry name" value="OLIGOPEPTIDE TRANSPORTER-RELATED"/>
    <property type="match status" value="1"/>
</dbReference>
<dbReference type="SUPFAM" id="SSF103473">
    <property type="entry name" value="MFS general substrate transporter"/>
    <property type="match status" value="1"/>
</dbReference>
<dbReference type="EMBL" id="JARBHA010000013">
    <property type="protein sequence ID" value="KAJ9685368.1"/>
    <property type="molecule type" value="Genomic_DNA"/>
</dbReference>
<comment type="caution">
    <text evidence="8">The sequence shown here is derived from an EMBL/GenBank/DDBJ whole genome shotgun (WGS) entry which is preliminary data.</text>
</comment>
<evidence type="ECO:0000256" key="4">
    <source>
        <dbReference type="ARBA" id="ARBA00022989"/>
    </source>
</evidence>
<feature type="transmembrane region" description="Helical" evidence="7">
    <location>
        <begin position="455"/>
        <end position="475"/>
    </location>
</feature>
<feature type="transmembrane region" description="Helical" evidence="7">
    <location>
        <begin position="75"/>
        <end position="95"/>
    </location>
</feature>
<evidence type="ECO:0008006" key="10">
    <source>
        <dbReference type="Google" id="ProtNLM"/>
    </source>
</evidence>
<comment type="subcellular location">
    <subcellularLocation>
        <location evidence="1">Membrane</location>
        <topology evidence="1">Multi-pass membrane protein</topology>
    </subcellularLocation>
</comment>
<feature type="transmembrane region" description="Helical" evidence="7">
    <location>
        <begin position="320"/>
        <end position="341"/>
    </location>
</feature>
<accession>A0AA38ZAD4</accession>
<reference evidence="8 9" key="1">
    <citation type="journal article" date="2023" name="BMC Biotechnol.">
        <title>Vitis rotundifolia cv Carlos genome sequencing.</title>
        <authorList>
            <person name="Huff M."/>
            <person name="Hulse-Kemp A."/>
            <person name="Scheffler B."/>
            <person name="Youngblood R."/>
            <person name="Simpson S."/>
            <person name="Babiker E."/>
            <person name="Staton M."/>
        </authorList>
    </citation>
    <scope>NUCLEOTIDE SEQUENCE [LARGE SCALE GENOMIC DNA]</scope>
    <source>
        <tissue evidence="8">Leaf</tissue>
    </source>
</reference>
<dbReference type="InterPro" id="IPR018456">
    <property type="entry name" value="PTR2_symporter_CS"/>
</dbReference>
<evidence type="ECO:0000256" key="3">
    <source>
        <dbReference type="ARBA" id="ARBA00022692"/>
    </source>
</evidence>
<gene>
    <name evidence="8" type="ORF">PVL29_017410</name>
</gene>
<feature type="transmembrane region" description="Helical" evidence="7">
    <location>
        <begin position="531"/>
        <end position="551"/>
    </location>
</feature>
<evidence type="ECO:0000313" key="9">
    <source>
        <dbReference type="Proteomes" id="UP001168098"/>
    </source>
</evidence>
<dbReference type="InterPro" id="IPR000109">
    <property type="entry name" value="POT_fam"/>
</dbReference>
<keyword evidence="5 7" id="KW-0472">Membrane</keyword>
<evidence type="ECO:0000256" key="6">
    <source>
        <dbReference type="SAM" id="MobiDB-lite"/>
    </source>
</evidence>
<feature type="transmembrane region" description="Helical" evidence="7">
    <location>
        <begin position="199"/>
        <end position="221"/>
    </location>
</feature>
<dbReference type="Proteomes" id="UP001168098">
    <property type="component" value="Unassembled WGS sequence"/>
</dbReference>
<comment type="similarity">
    <text evidence="2">Belongs to the major facilitator superfamily. Proton-dependent oligopeptide transporter (POT/PTR) (TC 2.A.17) family.</text>
</comment>
<protein>
    <recommendedName>
        <fullName evidence="10">NPF family transporter</fullName>
    </recommendedName>
</protein>
<proteinExistence type="inferred from homology"/>
<feature type="transmembrane region" description="Helical" evidence="7">
    <location>
        <begin position="101"/>
        <end position="124"/>
    </location>
</feature>
<keyword evidence="3 7" id="KW-0812">Transmembrane</keyword>
<dbReference type="GO" id="GO:0006857">
    <property type="term" value="P:oligopeptide transport"/>
    <property type="evidence" value="ECO:0007669"/>
    <property type="project" value="InterPro"/>
</dbReference>
<evidence type="ECO:0000256" key="2">
    <source>
        <dbReference type="ARBA" id="ARBA00005982"/>
    </source>
</evidence>
<feature type="transmembrane region" description="Helical" evidence="7">
    <location>
        <begin position="361"/>
        <end position="383"/>
    </location>
</feature>
<evidence type="ECO:0000256" key="7">
    <source>
        <dbReference type="SAM" id="Phobius"/>
    </source>
</evidence>